<comment type="caution">
    <text evidence="1">The sequence shown here is derived from an EMBL/GenBank/DDBJ whole genome shotgun (WGS) entry which is preliminary data.</text>
</comment>
<sequence>MFSLSVDYMVL</sequence>
<keyword evidence="2" id="KW-1185">Reference proteome</keyword>
<accession>A0A8J5YFT5</accession>
<protein>
    <submittedName>
        <fullName evidence="1">Uncharacterized protein</fullName>
    </submittedName>
</protein>
<dbReference type="Proteomes" id="UP000701853">
    <property type="component" value="Chromosome 9"/>
</dbReference>
<reference evidence="1 2" key="1">
    <citation type="journal article" date="2021" name="bioRxiv">
        <title>The Gossypium anomalum genome as a resource for cotton improvement and evolutionary analysis of hybrid incompatibility.</title>
        <authorList>
            <person name="Grover C.E."/>
            <person name="Yuan D."/>
            <person name="Arick M.A."/>
            <person name="Miller E.R."/>
            <person name="Hu G."/>
            <person name="Peterson D.G."/>
            <person name="Wendel J.F."/>
            <person name="Udall J.A."/>
        </authorList>
    </citation>
    <scope>NUCLEOTIDE SEQUENCE [LARGE SCALE GENOMIC DNA]</scope>
    <source>
        <strain evidence="1">JFW-Udall</strain>
        <tissue evidence="1">Leaf</tissue>
    </source>
</reference>
<gene>
    <name evidence="1" type="ORF">CXB51_024505</name>
</gene>
<organism evidence="1 2">
    <name type="scientific">Gossypium anomalum</name>
    <dbReference type="NCBI Taxonomy" id="47600"/>
    <lineage>
        <taxon>Eukaryota</taxon>
        <taxon>Viridiplantae</taxon>
        <taxon>Streptophyta</taxon>
        <taxon>Embryophyta</taxon>
        <taxon>Tracheophyta</taxon>
        <taxon>Spermatophyta</taxon>
        <taxon>Magnoliopsida</taxon>
        <taxon>eudicotyledons</taxon>
        <taxon>Gunneridae</taxon>
        <taxon>Pentapetalae</taxon>
        <taxon>rosids</taxon>
        <taxon>malvids</taxon>
        <taxon>Malvales</taxon>
        <taxon>Malvaceae</taxon>
        <taxon>Malvoideae</taxon>
        <taxon>Gossypium</taxon>
    </lineage>
</organism>
<proteinExistence type="predicted"/>
<dbReference type="EMBL" id="JAHUZN010000009">
    <property type="protein sequence ID" value="KAG8482518.1"/>
    <property type="molecule type" value="Genomic_DNA"/>
</dbReference>
<evidence type="ECO:0000313" key="2">
    <source>
        <dbReference type="Proteomes" id="UP000701853"/>
    </source>
</evidence>
<name>A0A8J5YFT5_9ROSI</name>
<evidence type="ECO:0000313" key="1">
    <source>
        <dbReference type="EMBL" id="KAG8482518.1"/>
    </source>
</evidence>